<dbReference type="PANTHER" id="PTHR43513">
    <property type="entry name" value="DIHYDROOROTATE DEHYDROGENASE B (NAD(+)), ELECTRON TRANSFER SUBUNIT"/>
    <property type="match status" value="1"/>
</dbReference>
<dbReference type="InterPro" id="IPR039261">
    <property type="entry name" value="FNR_nucleotide-bd"/>
</dbReference>
<protein>
    <submittedName>
        <fullName evidence="13">Dihydroorotate dehydrogenase electron transfer subunit</fullName>
    </submittedName>
</protein>
<evidence type="ECO:0000313" key="14">
    <source>
        <dbReference type="EMBL" id="MBS3059221.1"/>
    </source>
</evidence>
<dbReference type="PROSITE" id="PS51384">
    <property type="entry name" value="FAD_FR"/>
    <property type="match status" value="1"/>
</dbReference>
<sequence length="280" mass="31319">MNKNVLSELHRMDFPKAASIERVETENGNTKTFYFKNEWNARPGQFFMVWLPGIDELPMSPSLLGKELAITVEGRGNGSRKMLEWRKGDLAGLRGPYGSTFSLKARKPLIVAGGIGVTPLVTLAQAFFTEKGIKPEFVYGARTKRQFILLKHIKKYSNLHLMTDDGSTGGKGLSTDKMRELLGKGKFDSVYACGPEQMMVKVLEIAGKNKLPCELSFERFMKCGFGVCGHCMLDDKIVCIDGPVLSAAQLKKSEDFGKYAIIRTGKRVPLKEFFEWKDDD</sequence>
<dbReference type="Gene3D" id="3.40.50.80">
    <property type="entry name" value="Nucleotide-binding domain of ferredoxin-NADP reductase (FNR) module"/>
    <property type="match status" value="1"/>
</dbReference>
<dbReference type="GO" id="GO:0006221">
    <property type="term" value="P:pyrimidine nucleotide biosynthetic process"/>
    <property type="evidence" value="ECO:0007669"/>
    <property type="project" value="InterPro"/>
</dbReference>
<dbReference type="EMBL" id="JAGVWF010000030">
    <property type="protein sequence ID" value="MBS3059221.1"/>
    <property type="molecule type" value="Genomic_DNA"/>
</dbReference>
<dbReference type="AlphaFoldDB" id="A0A7J4IYK2"/>
<evidence type="ECO:0000256" key="9">
    <source>
        <dbReference type="ARBA" id="ARBA00023014"/>
    </source>
</evidence>
<feature type="binding site" evidence="11">
    <location>
        <position position="228"/>
    </location>
    <ligand>
        <name>[2Fe-2S] cluster</name>
        <dbReference type="ChEBI" id="CHEBI:190135"/>
    </ligand>
</feature>
<dbReference type="PRINTS" id="PR00409">
    <property type="entry name" value="PHDIOXRDTASE"/>
</dbReference>
<reference evidence="14" key="3">
    <citation type="submission" date="2021-05" db="EMBL/GenBank/DDBJ databases">
        <title>Protein family content uncovers lineage relationships and bacterial pathway maintenance mechanisms in DPANN archaea.</title>
        <authorList>
            <person name="Castelle C.J."/>
            <person name="Meheust R."/>
            <person name="Jaffe A.L."/>
            <person name="Seitz K."/>
            <person name="Gong X."/>
            <person name="Baker B.J."/>
            <person name="Banfield J.F."/>
        </authorList>
    </citation>
    <scope>NUCLEOTIDE SEQUENCE</scope>
    <source>
        <strain evidence="14">RIFCSPHIGHO2_01_FULL_GW2011_AR10_43_9</strain>
    </source>
</reference>
<dbReference type="Proteomes" id="UP000683213">
    <property type="component" value="Unassembled WGS sequence"/>
</dbReference>
<name>A0A7J4IYK2_9ARCH</name>
<comment type="caution">
    <text evidence="13">The sequence shown here is derived from an EMBL/GenBank/DDBJ whole genome shotgun (WGS) entry which is preliminary data.</text>
</comment>
<dbReference type="InterPro" id="IPR001433">
    <property type="entry name" value="OxRdtase_FAD/NAD-bd"/>
</dbReference>
<dbReference type="InterPro" id="IPR037117">
    <property type="entry name" value="Dihydroorotate_DH_ele_sf"/>
</dbReference>
<evidence type="ECO:0000256" key="6">
    <source>
        <dbReference type="ARBA" id="ARBA00022827"/>
    </source>
</evidence>
<gene>
    <name evidence="13" type="ORF">HA237_05875</name>
    <name evidence="14" type="ORF">J4224_02225</name>
</gene>
<accession>A0A7J4IYK2</accession>
<evidence type="ECO:0000256" key="10">
    <source>
        <dbReference type="ARBA" id="ARBA00034078"/>
    </source>
</evidence>
<dbReference type="GO" id="GO:0016491">
    <property type="term" value="F:oxidoreductase activity"/>
    <property type="evidence" value="ECO:0007669"/>
    <property type="project" value="InterPro"/>
</dbReference>
<dbReference type="InterPro" id="IPR017938">
    <property type="entry name" value="Riboflavin_synthase-like_b-brl"/>
</dbReference>
<organism evidence="13 15">
    <name type="scientific">Candidatus Iainarchaeum sp</name>
    <dbReference type="NCBI Taxonomy" id="3101447"/>
    <lineage>
        <taxon>Archaea</taxon>
        <taxon>Candidatus Iainarchaeota</taxon>
        <taxon>Candidatus Iainarchaeia</taxon>
        <taxon>Candidatus Iainarchaeales</taxon>
        <taxon>Candidatus Iainarchaeaceae</taxon>
        <taxon>Candidatus Iainarchaeum</taxon>
    </lineage>
</organism>
<evidence type="ECO:0000256" key="2">
    <source>
        <dbReference type="ARBA" id="ARBA00022448"/>
    </source>
</evidence>
<keyword evidence="5 11" id="KW-0479">Metal-binding</keyword>
<dbReference type="PANTHER" id="PTHR43513:SF3">
    <property type="entry name" value="DIHYDROOROTATE DEHYDROGENASE B (NAD(+)), ELECTRON TRANSFER SUBUNIT-RELATED"/>
    <property type="match status" value="1"/>
</dbReference>
<evidence type="ECO:0000256" key="5">
    <source>
        <dbReference type="ARBA" id="ARBA00022723"/>
    </source>
</evidence>
<feature type="binding site" evidence="11">
    <location>
        <position position="223"/>
    </location>
    <ligand>
        <name>[2Fe-2S] cluster</name>
        <dbReference type="ChEBI" id="CHEBI:190135"/>
    </ligand>
</feature>
<evidence type="ECO:0000256" key="11">
    <source>
        <dbReference type="PIRSR" id="PIRSR006816-2"/>
    </source>
</evidence>
<dbReference type="InterPro" id="IPR019480">
    <property type="entry name" value="Dihydroorotate_DH_Fe-S-bd"/>
</dbReference>
<dbReference type="Gene3D" id="2.40.30.10">
    <property type="entry name" value="Translation factors"/>
    <property type="match status" value="1"/>
</dbReference>
<keyword evidence="3" id="KW-0285">Flavoprotein</keyword>
<dbReference type="GO" id="GO:0050660">
    <property type="term" value="F:flavin adenine dinucleotide binding"/>
    <property type="evidence" value="ECO:0007669"/>
    <property type="project" value="InterPro"/>
</dbReference>
<dbReference type="InterPro" id="IPR012165">
    <property type="entry name" value="Cyt_c3_hydrogenase_gsu"/>
</dbReference>
<dbReference type="InterPro" id="IPR050353">
    <property type="entry name" value="PyrK_electron_transfer"/>
</dbReference>
<dbReference type="Pfam" id="PF10418">
    <property type="entry name" value="DHODB_Fe-S_bind"/>
    <property type="match status" value="1"/>
</dbReference>
<dbReference type="Proteomes" id="UP000577419">
    <property type="component" value="Unassembled WGS sequence"/>
</dbReference>
<keyword evidence="6" id="KW-0274">FAD</keyword>
<evidence type="ECO:0000256" key="4">
    <source>
        <dbReference type="ARBA" id="ARBA00022714"/>
    </source>
</evidence>
<comment type="cofactor">
    <cofactor evidence="11">
        <name>[2Fe-2S] cluster</name>
        <dbReference type="ChEBI" id="CHEBI:190135"/>
    </cofactor>
    <text evidence="11">Binds 1 [2Fe-2S] cluster per subunit.</text>
</comment>
<keyword evidence="9 11" id="KW-0411">Iron-sulfur</keyword>
<reference evidence="14" key="2">
    <citation type="submission" date="2021-03" db="EMBL/GenBank/DDBJ databases">
        <authorList>
            <person name="Jaffe A."/>
        </authorList>
    </citation>
    <scope>NUCLEOTIDE SEQUENCE</scope>
    <source>
        <strain evidence="14">RIFCSPHIGHO2_01_FULL_GW2011_AR10_43_9</strain>
    </source>
</reference>
<keyword evidence="7" id="KW-0249">Electron transport</keyword>
<feature type="domain" description="FAD-binding FR-type" evidence="12">
    <location>
        <begin position="13"/>
        <end position="103"/>
    </location>
</feature>
<dbReference type="Gene3D" id="2.10.240.10">
    <property type="entry name" value="Dihydroorotate dehydrogenase, electron transfer subunit"/>
    <property type="match status" value="1"/>
</dbReference>
<evidence type="ECO:0000256" key="3">
    <source>
        <dbReference type="ARBA" id="ARBA00022630"/>
    </source>
</evidence>
<keyword evidence="4 11" id="KW-0001">2Fe-2S</keyword>
<feature type="binding site" evidence="11">
    <location>
        <position position="239"/>
    </location>
    <ligand>
        <name>[2Fe-2S] cluster</name>
        <dbReference type="ChEBI" id="CHEBI:190135"/>
    </ligand>
</feature>
<dbReference type="GO" id="GO:0051537">
    <property type="term" value="F:2 iron, 2 sulfur cluster binding"/>
    <property type="evidence" value="ECO:0007669"/>
    <property type="project" value="UniProtKB-KW"/>
</dbReference>
<keyword evidence="2" id="KW-0813">Transport</keyword>
<dbReference type="NCBIfam" id="NF000796">
    <property type="entry name" value="PRK00054.1-1"/>
    <property type="match status" value="1"/>
</dbReference>
<keyword evidence="8 11" id="KW-0408">Iron</keyword>
<feature type="binding site" evidence="11">
    <location>
        <position position="231"/>
    </location>
    <ligand>
        <name>[2Fe-2S] cluster</name>
        <dbReference type="ChEBI" id="CHEBI:190135"/>
    </ligand>
</feature>
<evidence type="ECO:0000313" key="15">
    <source>
        <dbReference type="Proteomes" id="UP000577419"/>
    </source>
</evidence>
<dbReference type="PIRSF" id="PIRSF006816">
    <property type="entry name" value="Cyc3_hyd_g"/>
    <property type="match status" value="1"/>
</dbReference>
<evidence type="ECO:0000259" key="12">
    <source>
        <dbReference type="PROSITE" id="PS51384"/>
    </source>
</evidence>
<reference evidence="15" key="1">
    <citation type="journal article" date="2020" name="bioRxiv">
        <title>A rank-normalized archaeal taxonomy based on genome phylogeny resolves widespread incomplete and uneven classifications.</title>
        <authorList>
            <person name="Rinke C."/>
            <person name="Chuvochina M."/>
            <person name="Mussig A.J."/>
            <person name="Chaumeil P.-A."/>
            <person name="Waite D.W."/>
            <person name="Whitman W.B."/>
            <person name="Parks D.H."/>
            <person name="Hugenholtz P."/>
        </authorList>
    </citation>
    <scope>NUCLEOTIDE SEQUENCE [LARGE SCALE GENOMIC DNA]</scope>
</reference>
<comment type="similarity">
    <text evidence="1">Belongs to the PyrK family.</text>
</comment>
<dbReference type="SUPFAM" id="SSF63380">
    <property type="entry name" value="Riboflavin synthase domain-like"/>
    <property type="match status" value="1"/>
</dbReference>
<dbReference type="SUPFAM" id="SSF52343">
    <property type="entry name" value="Ferredoxin reductase-like, C-terminal NADP-linked domain"/>
    <property type="match status" value="1"/>
</dbReference>
<dbReference type="Pfam" id="PF00175">
    <property type="entry name" value="NAD_binding_1"/>
    <property type="match status" value="1"/>
</dbReference>
<comment type="cofactor">
    <cofactor evidence="10">
        <name>[2Fe-2S] cluster</name>
        <dbReference type="ChEBI" id="CHEBI:190135"/>
    </cofactor>
</comment>
<evidence type="ECO:0000256" key="1">
    <source>
        <dbReference type="ARBA" id="ARBA00006422"/>
    </source>
</evidence>
<dbReference type="GO" id="GO:0046872">
    <property type="term" value="F:metal ion binding"/>
    <property type="evidence" value="ECO:0007669"/>
    <property type="project" value="UniProtKB-KW"/>
</dbReference>
<proteinExistence type="inferred from homology"/>
<evidence type="ECO:0000313" key="13">
    <source>
        <dbReference type="EMBL" id="HIH08867.1"/>
    </source>
</evidence>
<dbReference type="EMBL" id="DUFG01000028">
    <property type="protein sequence ID" value="HIH08867.1"/>
    <property type="molecule type" value="Genomic_DNA"/>
</dbReference>
<evidence type="ECO:0000256" key="8">
    <source>
        <dbReference type="ARBA" id="ARBA00023004"/>
    </source>
</evidence>
<evidence type="ECO:0000256" key="7">
    <source>
        <dbReference type="ARBA" id="ARBA00022982"/>
    </source>
</evidence>
<dbReference type="InterPro" id="IPR017927">
    <property type="entry name" value="FAD-bd_FR_type"/>
</dbReference>